<keyword evidence="7 9" id="KW-0808">Transferase</keyword>
<dbReference type="InterPro" id="IPR002123">
    <property type="entry name" value="Plipid/glycerol_acylTrfase"/>
</dbReference>
<evidence type="ECO:0000256" key="5">
    <source>
        <dbReference type="ARBA" id="ARBA00013211"/>
    </source>
</evidence>
<keyword evidence="9" id="KW-0594">Phospholipid biosynthesis</keyword>
<dbReference type="SUPFAM" id="SSF69593">
    <property type="entry name" value="Glycerol-3-phosphate (1)-acyltransferase"/>
    <property type="match status" value="1"/>
</dbReference>
<evidence type="ECO:0000313" key="13">
    <source>
        <dbReference type="Proteomes" id="UP000196027"/>
    </source>
</evidence>
<dbReference type="AlphaFoldDB" id="A0A1Y0IGZ5"/>
<feature type="transmembrane region" description="Helical" evidence="10">
    <location>
        <begin position="7"/>
        <end position="30"/>
    </location>
</feature>
<evidence type="ECO:0000256" key="2">
    <source>
        <dbReference type="ARBA" id="ARBA00004728"/>
    </source>
</evidence>
<dbReference type="KEGG" id="ome:OLMES_5429"/>
<dbReference type="EMBL" id="CP021425">
    <property type="protein sequence ID" value="ARU59409.1"/>
    <property type="molecule type" value="Genomic_DNA"/>
</dbReference>
<comment type="domain">
    <text evidence="9">The HXXXXD motif is essential for acyltransferase activity and may constitute the binding site for the phosphate moiety of the glycerol-3-phosphate.</text>
</comment>
<dbReference type="Pfam" id="PF01553">
    <property type="entry name" value="Acyltransferase"/>
    <property type="match status" value="1"/>
</dbReference>
<dbReference type="CDD" id="cd07989">
    <property type="entry name" value="LPLAT_AGPAT-like"/>
    <property type="match status" value="1"/>
</dbReference>
<evidence type="ECO:0000256" key="1">
    <source>
        <dbReference type="ARBA" id="ARBA00001141"/>
    </source>
</evidence>
<gene>
    <name evidence="12" type="ORF">OLMES_5429</name>
</gene>
<dbReference type="InterPro" id="IPR004552">
    <property type="entry name" value="AGP_acyltrans"/>
</dbReference>
<keyword evidence="13" id="KW-1185">Reference proteome</keyword>
<evidence type="ECO:0000256" key="9">
    <source>
        <dbReference type="RuleBase" id="RU361267"/>
    </source>
</evidence>
<comment type="pathway">
    <text evidence="2">Phospholipid metabolism; CDP-diacylglycerol biosynthesis; CDP-diacylglycerol from sn-glycerol 3-phosphate: step 2/3.</text>
</comment>
<name>A0A1Y0IGZ5_9GAMM</name>
<reference evidence="12 13" key="1">
    <citation type="submission" date="2017-05" db="EMBL/GenBank/DDBJ databases">
        <title>Genomic insights into alkan degradation activity of Oleiphilus messinensis.</title>
        <authorList>
            <person name="Kozyavkin S.A."/>
            <person name="Slesarev A.I."/>
            <person name="Golyshin P.N."/>
            <person name="Korzhenkov A."/>
            <person name="Golyshina O.N."/>
            <person name="Toshchakov S.V."/>
        </authorList>
    </citation>
    <scope>NUCLEOTIDE SEQUENCE [LARGE SCALE GENOMIC DNA]</scope>
    <source>
        <strain evidence="12 13">ME102</strain>
    </source>
</reference>
<protein>
    <recommendedName>
        <fullName evidence="6 9">1-acyl-sn-glycerol-3-phosphate acyltransferase</fullName>
        <ecNumber evidence="5 9">2.3.1.51</ecNumber>
    </recommendedName>
</protein>
<evidence type="ECO:0000259" key="11">
    <source>
        <dbReference type="SMART" id="SM00563"/>
    </source>
</evidence>
<comment type="similarity">
    <text evidence="4 9">Belongs to the 1-acyl-sn-glycerol-3-phosphate acyltransferase family.</text>
</comment>
<dbReference type="GO" id="GO:0003841">
    <property type="term" value="F:1-acylglycerol-3-phosphate O-acyltransferase activity"/>
    <property type="evidence" value="ECO:0007669"/>
    <property type="project" value="UniProtKB-UniRule"/>
</dbReference>
<evidence type="ECO:0000256" key="8">
    <source>
        <dbReference type="ARBA" id="ARBA00023315"/>
    </source>
</evidence>
<feature type="domain" description="Phospholipid/glycerol acyltransferase" evidence="11">
    <location>
        <begin position="67"/>
        <end position="182"/>
    </location>
</feature>
<evidence type="ECO:0000256" key="4">
    <source>
        <dbReference type="ARBA" id="ARBA00008655"/>
    </source>
</evidence>
<evidence type="ECO:0000256" key="10">
    <source>
        <dbReference type="SAM" id="Phobius"/>
    </source>
</evidence>
<dbReference type="GO" id="GO:0006654">
    <property type="term" value="P:phosphatidic acid biosynthetic process"/>
    <property type="evidence" value="ECO:0007669"/>
    <property type="project" value="TreeGrafter"/>
</dbReference>
<comment type="pathway">
    <text evidence="3">Lipid metabolism.</text>
</comment>
<dbReference type="OrthoDB" id="5290997at2"/>
<accession>A0A1Y0IGZ5</accession>
<dbReference type="NCBIfam" id="TIGR00530">
    <property type="entry name" value="AGP_acyltrn"/>
    <property type="match status" value="1"/>
</dbReference>
<comment type="catalytic activity">
    <reaction evidence="1 9">
        <text>a 1-acyl-sn-glycero-3-phosphate + an acyl-CoA = a 1,2-diacyl-sn-glycero-3-phosphate + CoA</text>
        <dbReference type="Rhea" id="RHEA:19709"/>
        <dbReference type="ChEBI" id="CHEBI:57287"/>
        <dbReference type="ChEBI" id="CHEBI:57970"/>
        <dbReference type="ChEBI" id="CHEBI:58342"/>
        <dbReference type="ChEBI" id="CHEBI:58608"/>
        <dbReference type="EC" id="2.3.1.51"/>
    </reaction>
</comment>
<keyword evidence="9" id="KW-0443">Lipid metabolism</keyword>
<keyword evidence="9" id="KW-1208">Phospholipid metabolism</keyword>
<keyword evidence="8 9" id="KW-0012">Acyltransferase</keyword>
<dbReference type="UniPathway" id="UPA00557">
    <property type="reaction ID" value="UER00613"/>
</dbReference>
<keyword evidence="10" id="KW-1133">Transmembrane helix</keyword>
<dbReference type="Proteomes" id="UP000196027">
    <property type="component" value="Chromosome"/>
</dbReference>
<keyword evidence="10" id="KW-0472">Membrane</keyword>
<evidence type="ECO:0000313" key="12">
    <source>
        <dbReference type="EMBL" id="ARU59409.1"/>
    </source>
</evidence>
<evidence type="ECO:0000256" key="3">
    <source>
        <dbReference type="ARBA" id="ARBA00005189"/>
    </source>
</evidence>
<proteinExistence type="inferred from homology"/>
<dbReference type="RefSeq" id="WP_087464088.1">
    <property type="nucleotide sequence ID" value="NZ_CP021425.1"/>
</dbReference>
<sequence>MILMLRIPLVIGYFLIVAFAGLLLCLLRPFNPDNNYLCARIFSWGGIRLLGLKLRIQGQEHLGKEPCIYVANHQDNLDLFVFGSMLPPRTVTIGKKSLKFIPFFGQLYWLAGNVLIDRGNGQQARKAMQMATQTLTRDNTSVWIFPEGTRNKGNNILPFKKGAFITAIESGMPIVPVCSNSYKKTINLNKFHSGDVTIKILPKIETRGLKPEDIDKLMQTCWDEMSSTITTLDHPQSRTIDMSATMRTAHSSERGFRRTHVKNG</sequence>
<evidence type="ECO:0000256" key="7">
    <source>
        <dbReference type="ARBA" id="ARBA00022679"/>
    </source>
</evidence>
<dbReference type="PANTHER" id="PTHR10434:SF11">
    <property type="entry name" value="1-ACYL-SN-GLYCEROL-3-PHOSPHATE ACYLTRANSFERASE"/>
    <property type="match status" value="1"/>
</dbReference>
<dbReference type="EC" id="2.3.1.51" evidence="5 9"/>
<dbReference type="PANTHER" id="PTHR10434">
    <property type="entry name" value="1-ACYL-SN-GLYCEROL-3-PHOSPHATE ACYLTRANSFERASE"/>
    <property type="match status" value="1"/>
</dbReference>
<dbReference type="GO" id="GO:0016024">
    <property type="term" value="P:CDP-diacylglycerol biosynthetic process"/>
    <property type="evidence" value="ECO:0007669"/>
    <property type="project" value="UniProtKB-UniPathway"/>
</dbReference>
<keyword evidence="9" id="KW-0444">Lipid biosynthesis</keyword>
<organism evidence="12 13">
    <name type="scientific">Oleiphilus messinensis</name>
    <dbReference type="NCBI Taxonomy" id="141451"/>
    <lineage>
        <taxon>Bacteria</taxon>
        <taxon>Pseudomonadati</taxon>
        <taxon>Pseudomonadota</taxon>
        <taxon>Gammaproteobacteria</taxon>
        <taxon>Oceanospirillales</taxon>
        <taxon>Oleiphilaceae</taxon>
        <taxon>Oleiphilus</taxon>
    </lineage>
</organism>
<evidence type="ECO:0000256" key="6">
    <source>
        <dbReference type="ARBA" id="ARBA00016139"/>
    </source>
</evidence>
<dbReference type="GO" id="GO:0005886">
    <property type="term" value="C:plasma membrane"/>
    <property type="evidence" value="ECO:0007669"/>
    <property type="project" value="TreeGrafter"/>
</dbReference>
<dbReference type="SMART" id="SM00563">
    <property type="entry name" value="PlsC"/>
    <property type="match status" value="1"/>
</dbReference>
<keyword evidence="10" id="KW-0812">Transmembrane</keyword>